<evidence type="ECO:0000256" key="4">
    <source>
        <dbReference type="ARBA" id="ARBA00023001"/>
    </source>
</evidence>
<protein>
    <recommendedName>
        <fullName evidence="9">Endoglucanase</fullName>
        <ecNumber evidence="9">3.2.1.4</ecNumber>
    </recommendedName>
</protein>
<dbReference type="Proteomes" id="UP000596742">
    <property type="component" value="Unassembled WGS sequence"/>
</dbReference>
<comment type="catalytic activity">
    <reaction evidence="1 9">
        <text>Endohydrolysis of (1-&gt;4)-beta-D-glucosidic linkages in cellulose, lichenin and cereal beta-D-glucans.</text>
        <dbReference type="EC" id="3.2.1.4"/>
    </reaction>
</comment>
<proteinExistence type="inferred from homology"/>
<evidence type="ECO:0000256" key="5">
    <source>
        <dbReference type="ARBA" id="ARBA00023277"/>
    </source>
</evidence>
<evidence type="ECO:0000256" key="6">
    <source>
        <dbReference type="ARBA" id="ARBA00023295"/>
    </source>
</evidence>
<gene>
    <name evidence="12" type="ORF">MGAL_10B018550</name>
</gene>
<evidence type="ECO:0000256" key="10">
    <source>
        <dbReference type="SAM" id="SignalP"/>
    </source>
</evidence>
<dbReference type="Gene3D" id="1.50.10.10">
    <property type="match status" value="1"/>
</dbReference>
<dbReference type="EMBL" id="UYJE01000609">
    <property type="protein sequence ID" value="VDH94596.1"/>
    <property type="molecule type" value="Genomic_DNA"/>
</dbReference>
<feature type="active site" evidence="8">
    <location>
        <position position="536"/>
    </location>
</feature>
<organism evidence="12 13">
    <name type="scientific">Mytilus galloprovincialis</name>
    <name type="common">Mediterranean mussel</name>
    <dbReference type="NCBI Taxonomy" id="29158"/>
    <lineage>
        <taxon>Eukaryota</taxon>
        <taxon>Metazoa</taxon>
        <taxon>Spiralia</taxon>
        <taxon>Lophotrochozoa</taxon>
        <taxon>Mollusca</taxon>
        <taxon>Bivalvia</taxon>
        <taxon>Autobranchia</taxon>
        <taxon>Pteriomorphia</taxon>
        <taxon>Mytilida</taxon>
        <taxon>Mytiloidea</taxon>
        <taxon>Mytilidae</taxon>
        <taxon>Mytilinae</taxon>
        <taxon>Mytilus</taxon>
    </lineage>
</organism>
<dbReference type="InterPro" id="IPR033126">
    <property type="entry name" value="Glyco_hydro_9_Asp/Glu_AS"/>
</dbReference>
<dbReference type="OrthoDB" id="10257085at2759"/>
<dbReference type="EC" id="3.2.1.4" evidence="9"/>
<dbReference type="PROSITE" id="PS00698">
    <property type="entry name" value="GH9_3"/>
    <property type="match status" value="1"/>
</dbReference>
<dbReference type="PANTHER" id="PTHR22298">
    <property type="entry name" value="ENDO-1,4-BETA-GLUCANASE"/>
    <property type="match status" value="1"/>
</dbReference>
<dbReference type="InterPro" id="IPR008928">
    <property type="entry name" value="6-hairpin_glycosidase_sf"/>
</dbReference>
<dbReference type="AlphaFoldDB" id="A0A8B6BRY6"/>
<dbReference type="SUPFAM" id="SSF48208">
    <property type="entry name" value="Six-hairpin glycosidases"/>
    <property type="match status" value="1"/>
</dbReference>
<keyword evidence="10" id="KW-0732">Signal</keyword>
<dbReference type="InterPro" id="IPR012341">
    <property type="entry name" value="6hp_glycosidase-like_sf"/>
</dbReference>
<keyword evidence="13" id="KW-1185">Reference proteome</keyword>
<keyword evidence="7 8" id="KW-0624">Polysaccharide degradation</keyword>
<comment type="similarity">
    <text evidence="2 8 9">Belongs to the glycosyl hydrolase 9 (cellulase E) family.</text>
</comment>
<reference evidence="12" key="1">
    <citation type="submission" date="2018-11" db="EMBL/GenBank/DDBJ databases">
        <authorList>
            <person name="Alioto T."/>
            <person name="Alioto T."/>
        </authorList>
    </citation>
    <scope>NUCLEOTIDE SEQUENCE</scope>
</reference>
<evidence type="ECO:0000256" key="3">
    <source>
        <dbReference type="ARBA" id="ARBA00022801"/>
    </source>
</evidence>
<keyword evidence="4 9" id="KW-0136">Cellulose degradation</keyword>
<feature type="domain" description="Glycoside hydrolase family 9" evidence="11">
    <location>
        <begin position="138"/>
        <end position="557"/>
    </location>
</feature>
<keyword evidence="3 8" id="KW-0378">Hydrolase</keyword>
<evidence type="ECO:0000256" key="2">
    <source>
        <dbReference type="ARBA" id="ARBA00007072"/>
    </source>
</evidence>
<dbReference type="Pfam" id="PF00759">
    <property type="entry name" value="Glyco_hydro_9"/>
    <property type="match status" value="1"/>
</dbReference>
<dbReference type="GO" id="GO:0008810">
    <property type="term" value="F:cellulase activity"/>
    <property type="evidence" value="ECO:0007669"/>
    <property type="project" value="UniProtKB-EC"/>
</dbReference>
<evidence type="ECO:0000313" key="12">
    <source>
        <dbReference type="EMBL" id="VDH94596.1"/>
    </source>
</evidence>
<feature type="active site" evidence="8">
    <location>
        <position position="545"/>
    </location>
</feature>
<feature type="chain" id="PRO_5032613280" description="Endoglucanase" evidence="10">
    <location>
        <begin position="16"/>
        <end position="780"/>
    </location>
</feature>
<evidence type="ECO:0000256" key="1">
    <source>
        <dbReference type="ARBA" id="ARBA00000966"/>
    </source>
</evidence>
<evidence type="ECO:0000256" key="8">
    <source>
        <dbReference type="PROSITE-ProRule" id="PRU10060"/>
    </source>
</evidence>
<accession>A0A8B6BRY6</accession>
<evidence type="ECO:0000256" key="9">
    <source>
        <dbReference type="RuleBase" id="RU361166"/>
    </source>
</evidence>
<keyword evidence="6 8" id="KW-0326">Glycosidase</keyword>
<evidence type="ECO:0000256" key="7">
    <source>
        <dbReference type="ARBA" id="ARBA00023326"/>
    </source>
</evidence>
<dbReference type="GO" id="GO:0030245">
    <property type="term" value="P:cellulose catabolic process"/>
    <property type="evidence" value="ECO:0007669"/>
    <property type="project" value="UniProtKB-KW"/>
</dbReference>
<feature type="signal peptide" evidence="10">
    <location>
        <begin position="1"/>
        <end position="15"/>
    </location>
</feature>
<comment type="caution">
    <text evidence="12">The sequence shown here is derived from an EMBL/GenBank/DDBJ whole genome shotgun (WGS) entry which is preliminary data.</text>
</comment>
<sequence>MVIHLLCLLPAIVGALDFMPMVQVTNSGNEGFNGHFIFNLTEDLVGWKIQIDFSKAVTGLTSPVGLEYVKDSSNETVHYLVNKDHTGIQTTNPQFDVMVQGTMKDGNLPSAQAYLQNMGHDNFKPPIPSNTDGTKYNYDEVLMKSIMFYLAQRSGKLPADNPIPWREDSALNDRGQNGEDLTGGWYDAGDHVKFGLPQASAVTLLTWGLLQYKDAYNASGQLDEMYDCIRWSLEWLLKCHTGKNELYIQVGDGNLDHSFWGRPEDMTMDRPSFKVTSDKPGSDVAGEYAAAMAVASIVFKDKDPAFSIKLLNHSKEIYTFGKTYPGLFRDSVKGAGYGTSDYKDEMAVGAGMLYLATNNSQYLTDAESFHQHGNQWGQSWENKYTASMVLLYQITKKDVYKQDIETTFGNWLPGATGPSAVPYTPKGLAYRTKWGSLRHAANQAFLALIAAEAGINPTEYRNWAKSQIGYILGDTGRSYVVGFGVNPPTHEHHRAASCPVIPASCSHDFLDMKYPNPHILYGALVGGPGQNDEYDDVRTDYVRNEVALDYNAGFQGAVADRCRGFKISTYDEAPWEVEEDEALRTVYEANAPLILENRSESSVTSTYNVPLTNDFTVPQLMEQAERLYDRQGHAFRLNLEFGPPVRLPLLGRPPRTPTEPTRKSYQGVISALDSISRRKSRKRNWTSTFPYRSAISSYGKLRMLQFYFDFWDRFVDRSDFQYCEMDTDSAYMALSGPDLISVIKPHLLDTYQRALVGCCRDDFEPHWLPRTCCTKHAQVR</sequence>
<name>A0A8B6BRY6_MYTGA</name>
<evidence type="ECO:0000259" key="11">
    <source>
        <dbReference type="Pfam" id="PF00759"/>
    </source>
</evidence>
<dbReference type="InterPro" id="IPR001701">
    <property type="entry name" value="Glyco_hydro_9"/>
</dbReference>
<evidence type="ECO:0000313" key="13">
    <source>
        <dbReference type="Proteomes" id="UP000596742"/>
    </source>
</evidence>
<keyword evidence="5 8" id="KW-0119">Carbohydrate metabolism</keyword>